<dbReference type="OMA" id="WHYAVDG"/>
<dbReference type="OrthoDB" id="9816314at2"/>
<dbReference type="Pfam" id="PF14378">
    <property type="entry name" value="PAP2_3"/>
    <property type="match status" value="1"/>
</dbReference>
<evidence type="ECO:0000259" key="1">
    <source>
        <dbReference type="Pfam" id="PF14378"/>
    </source>
</evidence>
<dbReference type="InterPro" id="IPR026841">
    <property type="entry name" value="Aur1/Ipt1"/>
</dbReference>
<dbReference type="GO" id="GO:0016020">
    <property type="term" value="C:membrane"/>
    <property type="evidence" value="ECO:0007669"/>
    <property type="project" value="UniProtKB-SubCell"/>
</dbReference>
<evidence type="ECO:0000313" key="3">
    <source>
        <dbReference type="Proteomes" id="UP000214596"/>
    </source>
</evidence>
<reference evidence="2 3" key="1">
    <citation type="journal article" date="2017" name="Appl. Environ. Microbiol.">
        <title>Parallel evolution of two clades of a major Atlantic endemic Vibrio parahaemolyticus pathogen lineage by independent acquisition of related pathogenicity islands.</title>
        <authorList>
            <person name="Xu F."/>
            <person name="Gonzalez-Escalona N."/>
            <person name="Drees K.P."/>
            <person name="Sebra R.P."/>
            <person name="Cooper V.S."/>
            <person name="Jones S.H."/>
            <person name="Whistler C.A."/>
        </authorList>
    </citation>
    <scope>NUCLEOTIDE SEQUENCE [LARGE SCALE GENOMIC DNA]</scope>
    <source>
        <strain evidence="2 3">MAVP-3</strain>
    </source>
</reference>
<organism evidence="2 3">
    <name type="scientific">Vibrio parahaemolyticus</name>
    <dbReference type="NCBI Taxonomy" id="670"/>
    <lineage>
        <taxon>Bacteria</taxon>
        <taxon>Pseudomonadati</taxon>
        <taxon>Pseudomonadota</taxon>
        <taxon>Gammaproteobacteria</taxon>
        <taxon>Vibrionales</taxon>
        <taxon>Vibrionaceae</taxon>
        <taxon>Vibrio</taxon>
    </lineage>
</organism>
<accession>A0A0L8TUP8</accession>
<sequence>MEQDNNYELNLSWQQKGVAFFNQLREDIVADKSVYLYCLITTILLYALAVYLKLPVQYSFTTYLETLYLACYSAGLVWCSYYYLYLLVRREKHPTKQFLCKLKTIIFPLSRTCSILILLLALNIVFSNYTFLKSIIPLLHPYGVDQSLIELDRWLHFGNDPWVITHAILSSPWASLAINTAYNAWFFFMWMTLFFFVLYKKARMLRLQFLLTFLLTWMINGSLFATAFSSVGPCYLELLNGDDLFAPLMQRLNEQSTFLENVGAFPLWALQTQDYLWQGYVTQVNGIGSGISAMPSMHVSIAVLMALCTYRLNKTLGYFACAFAVIIQIGSVHLGWHYAVDGYFSVLSTLAIWKAVGWALTSHTPKTKVT</sequence>
<dbReference type="AlphaFoldDB" id="A0A0L8TUP8"/>
<feature type="domain" description="Inositolphosphotransferase Aur1/Ipt1" evidence="1">
    <location>
        <begin position="147"/>
        <end position="352"/>
    </location>
</feature>
<comment type="caution">
    <text evidence="2">The sequence shown here is derived from an EMBL/GenBank/DDBJ whole genome shotgun (WGS) entry which is preliminary data.</text>
</comment>
<name>A0A0L8TUP8_VIBPH</name>
<gene>
    <name evidence="2" type="ORF">CA163_11375</name>
</gene>
<proteinExistence type="predicted"/>
<dbReference type="Proteomes" id="UP000214596">
    <property type="component" value="Unassembled WGS sequence"/>
</dbReference>
<dbReference type="RefSeq" id="WP_005482300.1">
    <property type="nucleotide sequence ID" value="NZ_CANUHV010000003.1"/>
</dbReference>
<protein>
    <recommendedName>
        <fullName evidence="1">Inositolphosphotransferase Aur1/Ipt1 domain-containing protein</fullName>
    </recommendedName>
</protein>
<dbReference type="EMBL" id="NIXT01000566">
    <property type="protein sequence ID" value="OXE32696.1"/>
    <property type="molecule type" value="Genomic_DNA"/>
</dbReference>
<dbReference type="STRING" id="670.ACZ92_20215"/>
<evidence type="ECO:0000313" key="2">
    <source>
        <dbReference type="EMBL" id="OXE32696.1"/>
    </source>
</evidence>
<dbReference type="GeneID" id="1189921"/>